<dbReference type="InterPro" id="IPR004437">
    <property type="entry name" value="ParB/RepB/Spo0J"/>
</dbReference>
<dbReference type="InterPro" id="IPR041468">
    <property type="entry name" value="HTH_ParB/Spo0J"/>
</dbReference>
<dbReference type="Pfam" id="PF02195">
    <property type="entry name" value="ParB_N"/>
    <property type="match status" value="1"/>
</dbReference>
<dbReference type="SUPFAM" id="SSF110849">
    <property type="entry name" value="ParB/Sulfiredoxin"/>
    <property type="match status" value="1"/>
</dbReference>
<dbReference type="PANTHER" id="PTHR33375">
    <property type="entry name" value="CHROMOSOME-PARTITIONING PROTEIN PARB-RELATED"/>
    <property type="match status" value="1"/>
</dbReference>
<comment type="caution">
    <text evidence="5">The sequence shown here is derived from an EMBL/GenBank/DDBJ whole genome shotgun (WGS) entry which is preliminary data.</text>
</comment>
<dbReference type="SMART" id="SM00470">
    <property type="entry name" value="ParB"/>
    <property type="match status" value="1"/>
</dbReference>
<evidence type="ECO:0000256" key="2">
    <source>
        <dbReference type="ARBA" id="ARBA00022829"/>
    </source>
</evidence>
<reference evidence="6" key="1">
    <citation type="journal article" date="2019" name="Int. J. Syst. Evol. Microbiol.">
        <title>The Global Catalogue of Microorganisms (GCM) 10K type strain sequencing project: providing services to taxonomists for standard genome sequencing and annotation.</title>
        <authorList>
            <consortium name="The Broad Institute Genomics Platform"/>
            <consortium name="The Broad Institute Genome Sequencing Center for Infectious Disease"/>
            <person name="Wu L."/>
            <person name="Ma J."/>
        </authorList>
    </citation>
    <scope>NUCLEOTIDE SEQUENCE [LARGE SCALE GENOMIC DNA]</scope>
    <source>
        <strain evidence="6">CCM 8896</strain>
    </source>
</reference>
<keyword evidence="3" id="KW-0238">DNA-binding</keyword>
<dbReference type="InterPro" id="IPR003115">
    <property type="entry name" value="ParB_N"/>
</dbReference>
<gene>
    <name evidence="5" type="ORF">ACFQ5M_09925</name>
</gene>
<protein>
    <submittedName>
        <fullName evidence="5">ParB/RepB/Spo0J family partition protein</fullName>
    </submittedName>
</protein>
<evidence type="ECO:0000259" key="4">
    <source>
        <dbReference type="SMART" id="SM00470"/>
    </source>
</evidence>
<evidence type="ECO:0000313" key="5">
    <source>
        <dbReference type="EMBL" id="MFD1672416.1"/>
    </source>
</evidence>
<dbReference type="Pfam" id="PF17762">
    <property type="entry name" value="HTH_ParB"/>
    <property type="match status" value="1"/>
</dbReference>
<comment type="similarity">
    <text evidence="1">Belongs to the ParB family.</text>
</comment>
<evidence type="ECO:0000256" key="1">
    <source>
        <dbReference type="ARBA" id="ARBA00006295"/>
    </source>
</evidence>
<dbReference type="Proteomes" id="UP001597267">
    <property type="component" value="Unassembled WGS sequence"/>
</dbReference>
<dbReference type="Gene3D" id="1.10.10.2830">
    <property type="match status" value="1"/>
</dbReference>
<accession>A0ABW4J7V6</accession>
<keyword evidence="2" id="KW-0159">Chromosome partition</keyword>
<feature type="domain" description="ParB-like N-terminal" evidence="4">
    <location>
        <begin position="18"/>
        <end position="107"/>
    </location>
</feature>
<dbReference type="NCBIfam" id="TIGR00180">
    <property type="entry name" value="parB_part"/>
    <property type="match status" value="1"/>
</dbReference>
<evidence type="ECO:0000256" key="3">
    <source>
        <dbReference type="ARBA" id="ARBA00023125"/>
    </source>
</evidence>
<dbReference type="Pfam" id="PF23552">
    <property type="entry name" value="ParB_C"/>
    <property type="match status" value="1"/>
</dbReference>
<sequence>MINKGDAQMAQDPKEAVVQLPIQELRPNPYQPRHVFEPEALQELSASIQASGVFQPIIVRQSIQGYEIIAGERRVRASELAGKTTVPAIIRPLDEAAMMEVAVLENLQRENLNPIEEAQAYETLIQRLNLTQAQVSQRLGKSRPYIANYLRLLTLPVPVKQLVQTRQLTMGQARTLLALKDKPKITALAKRTVKEALTVRQLEDLVAEANQQPKTKAAMPVKSTFTQTTEAQLAEKFGTKVTITGEKQGHGKLEIDYTSMTDLNRILEILGFSLD</sequence>
<dbReference type="CDD" id="cd16393">
    <property type="entry name" value="SPO0J_N"/>
    <property type="match status" value="1"/>
</dbReference>
<proteinExistence type="inferred from homology"/>
<evidence type="ECO:0000313" key="6">
    <source>
        <dbReference type="Proteomes" id="UP001597267"/>
    </source>
</evidence>
<dbReference type="InterPro" id="IPR036086">
    <property type="entry name" value="ParB/Sulfiredoxin_sf"/>
</dbReference>
<keyword evidence="6" id="KW-1185">Reference proteome</keyword>
<dbReference type="Gene3D" id="3.90.1530.30">
    <property type="match status" value="1"/>
</dbReference>
<dbReference type="RefSeq" id="WP_376923115.1">
    <property type="nucleotide sequence ID" value="NZ_JBHTOP010000026.1"/>
</dbReference>
<dbReference type="InterPro" id="IPR057240">
    <property type="entry name" value="ParB_dimer_C"/>
</dbReference>
<dbReference type="PANTHER" id="PTHR33375:SF1">
    <property type="entry name" value="CHROMOSOME-PARTITIONING PROTEIN PARB-RELATED"/>
    <property type="match status" value="1"/>
</dbReference>
<dbReference type="EMBL" id="JBHTOP010000026">
    <property type="protein sequence ID" value="MFD1672416.1"/>
    <property type="molecule type" value="Genomic_DNA"/>
</dbReference>
<dbReference type="SUPFAM" id="SSF109709">
    <property type="entry name" value="KorB DNA-binding domain-like"/>
    <property type="match status" value="1"/>
</dbReference>
<organism evidence="5 6">
    <name type="scientific">Agrilactobacillus yilanensis</name>
    <dbReference type="NCBI Taxonomy" id="2485997"/>
    <lineage>
        <taxon>Bacteria</taxon>
        <taxon>Bacillati</taxon>
        <taxon>Bacillota</taxon>
        <taxon>Bacilli</taxon>
        <taxon>Lactobacillales</taxon>
        <taxon>Lactobacillaceae</taxon>
        <taxon>Agrilactobacillus</taxon>
    </lineage>
</organism>
<name>A0ABW4J7V6_9LACO</name>
<dbReference type="InterPro" id="IPR050336">
    <property type="entry name" value="Chromosome_partition/occlusion"/>
</dbReference>